<reference evidence="2" key="1">
    <citation type="journal article" date="2019" name="Int. J. Syst. Evol. Microbiol.">
        <title>The Global Catalogue of Microorganisms (GCM) 10K type strain sequencing project: providing services to taxonomists for standard genome sequencing and annotation.</title>
        <authorList>
            <consortium name="The Broad Institute Genomics Platform"/>
            <consortium name="The Broad Institute Genome Sequencing Center for Infectious Disease"/>
            <person name="Wu L."/>
            <person name="Ma J."/>
        </authorList>
    </citation>
    <scope>NUCLEOTIDE SEQUENCE [LARGE SCALE GENOMIC DNA]</scope>
    <source>
        <strain evidence="2">CGMCC 1.14966</strain>
    </source>
</reference>
<name>A0ABQ2ABX9_9BACT</name>
<comment type="caution">
    <text evidence="1">The sequence shown here is derived from an EMBL/GenBank/DDBJ whole genome shotgun (WGS) entry which is preliminary data.</text>
</comment>
<proteinExistence type="predicted"/>
<keyword evidence="2" id="KW-1185">Reference proteome</keyword>
<sequence length="80" mass="9400">MRYSQFIKHYSISEPLEPEAVQALAAWEARYRAEFRGLAVRFSKLHLAIDAQKLTTTREELKRLFGKWETVVLNMNCVKN</sequence>
<organism evidence="1 2">
    <name type="scientific">Hymenobacter frigidus</name>
    <dbReference type="NCBI Taxonomy" id="1524095"/>
    <lineage>
        <taxon>Bacteria</taxon>
        <taxon>Pseudomonadati</taxon>
        <taxon>Bacteroidota</taxon>
        <taxon>Cytophagia</taxon>
        <taxon>Cytophagales</taxon>
        <taxon>Hymenobacteraceae</taxon>
        <taxon>Hymenobacter</taxon>
    </lineage>
</organism>
<gene>
    <name evidence="1" type="ORF">GCM10011495_28750</name>
</gene>
<dbReference type="EMBL" id="BMGY01000029">
    <property type="protein sequence ID" value="GGH88151.1"/>
    <property type="molecule type" value="Genomic_DNA"/>
</dbReference>
<evidence type="ECO:0000313" key="2">
    <source>
        <dbReference type="Proteomes" id="UP000637774"/>
    </source>
</evidence>
<protein>
    <submittedName>
        <fullName evidence="1">Uncharacterized protein</fullName>
    </submittedName>
</protein>
<dbReference type="Proteomes" id="UP000637774">
    <property type="component" value="Unassembled WGS sequence"/>
</dbReference>
<accession>A0ABQ2ABX9</accession>
<evidence type="ECO:0000313" key="1">
    <source>
        <dbReference type="EMBL" id="GGH88151.1"/>
    </source>
</evidence>